<organism evidence="1">
    <name type="scientific">Amphimedon queenslandica</name>
    <name type="common">Sponge</name>
    <dbReference type="NCBI Taxonomy" id="400682"/>
    <lineage>
        <taxon>Eukaryota</taxon>
        <taxon>Metazoa</taxon>
        <taxon>Porifera</taxon>
        <taxon>Demospongiae</taxon>
        <taxon>Heteroscleromorpha</taxon>
        <taxon>Haplosclerida</taxon>
        <taxon>Niphatidae</taxon>
        <taxon>Amphimedon</taxon>
    </lineage>
</organism>
<reference evidence="1" key="1">
    <citation type="submission" date="2017-05" db="UniProtKB">
        <authorList>
            <consortium name="EnsemblMetazoa"/>
        </authorList>
    </citation>
    <scope>IDENTIFICATION</scope>
</reference>
<proteinExistence type="predicted"/>
<evidence type="ECO:0000313" key="1">
    <source>
        <dbReference type="EnsemblMetazoa" id="Aqu2.1.28008_001"/>
    </source>
</evidence>
<sequence length="82" mass="8853">NEGSPDHDLYLICDSTSNISSWRIPPNGVENGIKMSLYVAPGYVVQVDTDCTSNGSHSSQGCPTYRYIEITSQEISSAIQGP</sequence>
<dbReference type="AlphaFoldDB" id="A0A1X7UJT2"/>
<dbReference type="EnsemblMetazoa" id="Aqu2.1.28008_001">
    <property type="protein sequence ID" value="Aqu2.1.28008_001"/>
    <property type="gene ID" value="Aqu2.1.28008"/>
</dbReference>
<dbReference type="InParanoid" id="A0A1X7UJT2"/>
<accession>A0A1X7UJT2</accession>
<name>A0A1X7UJT2_AMPQE</name>
<protein>
    <submittedName>
        <fullName evidence="1">Uncharacterized protein</fullName>
    </submittedName>
</protein>